<dbReference type="AlphaFoldDB" id="A0A0S4IYL9"/>
<sequence length="301" mass="32966">MTAPSVQLLDDLCSKMYSSTTIPERQGAQAQLDQLTQHDGNLDGTIYTTILRESTNQYTLLFCAQSVVVWFKANEKRFSLCAASRLCSKMYSSTTIPERQGAQAQLDQLTQHDGNLDGTIYTTILRESTNQYTLLFCAQSVVVWFKANEKRFSLVTQGEIVLAIVDATKRLKQCNAPRHVLSAIITSAAKVSKIGCEKEPLLLAGAKKALQMIESEIPTASNAAANLSVAITTPQESAPSSLPDEVQLGGLEPAPPGFYLSLGLQLLNAFVMEFNLYDSSKHDCKYLKRCVAATSLLKFLP</sequence>
<organism evidence="1 2">
    <name type="scientific">Bodo saltans</name>
    <name type="common">Flagellated protozoan</name>
    <dbReference type="NCBI Taxonomy" id="75058"/>
    <lineage>
        <taxon>Eukaryota</taxon>
        <taxon>Discoba</taxon>
        <taxon>Euglenozoa</taxon>
        <taxon>Kinetoplastea</taxon>
        <taxon>Metakinetoplastina</taxon>
        <taxon>Eubodonida</taxon>
        <taxon>Bodonidae</taxon>
        <taxon>Bodo</taxon>
    </lineage>
</organism>
<evidence type="ECO:0000313" key="2">
    <source>
        <dbReference type="Proteomes" id="UP000051952"/>
    </source>
</evidence>
<keyword evidence="2" id="KW-1185">Reference proteome</keyword>
<accession>A0A0S4IYL9</accession>
<proteinExistence type="predicted"/>
<evidence type="ECO:0000313" key="1">
    <source>
        <dbReference type="EMBL" id="CUF76785.1"/>
    </source>
</evidence>
<dbReference type="VEuPathDB" id="TriTrypDB:BSAL_65595"/>
<dbReference type="OrthoDB" id="244158at2759"/>
<dbReference type="EMBL" id="CYKH01000400">
    <property type="protein sequence ID" value="CUF76785.1"/>
    <property type="molecule type" value="Genomic_DNA"/>
</dbReference>
<gene>
    <name evidence="1" type="ORF">BSAL_65595</name>
</gene>
<reference evidence="2" key="1">
    <citation type="submission" date="2015-09" db="EMBL/GenBank/DDBJ databases">
        <authorList>
            <consortium name="Pathogen Informatics"/>
        </authorList>
    </citation>
    <scope>NUCLEOTIDE SEQUENCE [LARGE SCALE GENOMIC DNA]</scope>
    <source>
        <strain evidence="2">Lake Konstanz</strain>
    </source>
</reference>
<protein>
    <submittedName>
        <fullName evidence="1">Uncharacterized protein</fullName>
    </submittedName>
</protein>
<name>A0A0S4IYL9_BODSA</name>
<dbReference type="Proteomes" id="UP000051952">
    <property type="component" value="Unassembled WGS sequence"/>
</dbReference>